<evidence type="ECO:0000313" key="2">
    <source>
        <dbReference type="EMBL" id="OON19154.1"/>
    </source>
</evidence>
<evidence type="ECO:0000313" key="3">
    <source>
        <dbReference type="Proteomes" id="UP000243686"/>
    </source>
</evidence>
<dbReference type="EMBL" id="KV893550">
    <property type="protein sequence ID" value="OON19154.1"/>
    <property type="molecule type" value="Genomic_DNA"/>
</dbReference>
<keyword evidence="3" id="KW-1185">Reference proteome</keyword>
<name>A0A1S8WXN2_OPIVI</name>
<feature type="region of interest" description="Disordered" evidence="1">
    <location>
        <begin position="1"/>
        <end position="25"/>
    </location>
</feature>
<accession>A0A1S8WXN2</accession>
<organism evidence="2 3">
    <name type="scientific">Opisthorchis viverrini</name>
    <name type="common">Southeast Asian liver fluke</name>
    <dbReference type="NCBI Taxonomy" id="6198"/>
    <lineage>
        <taxon>Eukaryota</taxon>
        <taxon>Metazoa</taxon>
        <taxon>Spiralia</taxon>
        <taxon>Lophotrochozoa</taxon>
        <taxon>Platyhelminthes</taxon>
        <taxon>Trematoda</taxon>
        <taxon>Digenea</taxon>
        <taxon>Opisthorchiida</taxon>
        <taxon>Opisthorchiata</taxon>
        <taxon>Opisthorchiidae</taxon>
        <taxon>Opisthorchis</taxon>
    </lineage>
</organism>
<gene>
    <name evidence="2" type="ORF">X801_04981</name>
</gene>
<dbReference type="AlphaFoldDB" id="A0A1S8WXN2"/>
<dbReference type="Proteomes" id="UP000243686">
    <property type="component" value="Unassembled WGS sequence"/>
</dbReference>
<sequence>MLLFSNKMNRQRKFNSKPASKDSVPIPRYGRMINIGFRRVQLRMLASPGPISATKWCERSNPICLLNGCTMCSSWTVDRISKSALKQKLPANTIDGKISRPI</sequence>
<protein>
    <submittedName>
        <fullName evidence="2">Uncharacterized protein</fullName>
    </submittedName>
</protein>
<reference evidence="2 3" key="1">
    <citation type="submission" date="2015-03" db="EMBL/GenBank/DDBJ databases">
        <title>Draft genome of the nematode, Opisthorchis viverrini.</title>
        <authorList>
            <person name="Mitreva M."/>
        </authorList>
    </citation>
    <scope>NUCLEOTIDE SEQUENCE [LARGE SCALE GENOMIC DNA]</scope>
    <source>
        <strain evidence="2">Khon Kaen</strain>
    </source>
</reference>
<evidence type="ECO:0000256" key="1">
    <source>
        <dbReference type="SAM" id="MobiDB-lite"/>
    </source>
</evidence>
<proteinExistence type="predicted"/>